<dbReference type="InterPro" id="IPR059000">
    <property type="entry name" value="ATPase_P-type_domA"/>
</dbReference>
<dbReference type="PANTHER" id="PTHR24093">
    <property type="entry name" value="CATION TRANSPORTING ATPASE"/>
    <property type="match status" value="1"/>
</dbReference>
<dbReference type="Gene3D" id="3.40.1110.10">
    <property type="entry name" value="Calcium-transporting ATPase, cytoplasmic domain N"/>
    <property type="match status" value="2"/>
</dbReference>
<keyword evidence="2 9" id="KW-0812">Transmembrane</keyword>
<dbReference type="SUPFAM" id="SSF56784">
    <property type="entry name" value="HAD-like"/>
    <property type="match status" value="1"/>
</dbReference>
<dbReference type="InterPro" id="IPR006068">
    <property type="entry name" value="ATPase_P-typ_cation-transptr_C"/>
</dbReference>
<dbReference type="GO" id="GO:0005886">
    <property type="term" value="C:plasma membrane"/>
    <property type="evidence" value="ECO:0007669"/>
    <property type="project" value="TreeGrafter"/>
</dbReference>
<keyword evidence="7 9" id="KW-0472">Membrane</keyword>
<dbReference type="SUPFAM" id="SSF81660">
    <property type="entry name" value="Metal cation-transporting ATPase, ATP-binding domain N"/>
    <property type="match status" value="1"/>
</dbReference>
<dbReference type="GO" id="GO:0046872">
    <property type="term" value="F:metal ion binding"/>
    <property type="evidence" value="ECO:0007669"/>
    <property type="project" value="UniProtKB-KW"/>
</dbReference>
<evidence type="ECO:0000256" key="6">
    <source>
        <dbReference type="ARBA" id="ARBA00022989"/>
    </source>
</evidence>
<evidence type="ECO:0000256" key="8">
    <source>
        <dbReference type="SAM" id="MobiDB-lite"/>
    </source>
</evidence>
<feature type="domain" description="Cation-transporting P-type ATPase C-terminal" evidence="11">
    <location>
        <begin position="722"/>
        <end position="871"/>
    </location>
</feature>
<sequence>MKEHHGQDFDFSEECILEVISKIVQQKDLYSLHLFGGVERISTALKTDLVKGISGNEEELIWRQKEYGSNAYKKPPGRSFFFFALQASKDRIILFLLVHAVLSVAFGIMNHGLKEGLYDGGRIIIAISLVVVIRATTKFGRSRELIMLTNRSNNIRVVVMRDGWYQNISIFNVVVGDIVSVKTGDHIPADGLFLSGFSLRVKESSMIEEDDDYVDVNVSNPFLLSGAKVVDGFAQMLVTSVGMNTSWGKMKSSSSCCDFDEETPLQARLVKLTSRIRKFVLGIALFIVMVMLFRYWTQSREFAYGKERNKEEVMKSIASIFDAGITIAVMAVPEGRSTIIPLTFACLMRTRMGNRALFRNLSALETMGSVTIICTGKTGTLMSKEMKVTKFWVEKETMTDEISTLAPETLSLLHQAMGLNVRDINFPYSTSPPKFSGAERAILNWAISKLDMDITKLKQIYTFLDFKTLTKRSGVLVREKYDASSLVHVHWKGDAEVILSRCSNYYTRDGITKVIDQQTRMRFEKTIQSMEAHPLQCIAFAHKIPNKTRIMEEKGLTYTTEESGLTLLALMGLEELCRPRVRKDLDRVAGVDVMMMTEDNVYKARAVGIEGGILKADHDHPGTVVEGQEFKNYSVKQKIEMVDKIRVMAKSFPSHKFLVVQCLKQKGHIVALIRDDADDDAQTMKESDIRLSMNIQGNDFANETLSSWMIGSLQLPLFCGVGVALAAEQPTEELMVKGPVGLKKPLITNIMWRSLVSQASFQIVLLLLLKFKGQLIFHADGGVNDTLIFNTSILCQVFNLFNSRNLEKKNVFEGIQDNRVFLWIVGMVVSLQVLMVELFNRFAGTQRLDWRQWAASMGMAAMSWPIALVVKCMSSKSNGPPLEVDEAQRLEEDRSKGSSIYSPQANAQWIKED</sequence>
<dbReference type="Gene3D" id="1.20.1110.10">
    <property type="entry name" value="Calcium-transporting ATPase, transmembrane domain"/>
    <property type="match status" value="2"/>
</dbReference>
<dbReference type="STRING" id="337451.A0A443NEX1"/>
<keyword evidence="14" id="KW-1185">Reference proteome</keyword>
<dbReference type="Pfam" id="PF13246">
    <property type="entry name" value="Cation_ATPase"/>
    <property type="match status" value="1"/>
</dbReference>
<dbReference type="Pfam" id="PF00122">
    <property type="entry name" value="E1-E2_ATPase"/>
    <property type="match status" value="1"/>
</dbReference>
<feature type="domain" description="Cation-transporting P-type ATPase N-terminal" evidence="12">
    <location>
        <begin position="36"/>
        <end position="103"/>
    </location>
</feature>
<evidence type="ECO:0000256" key="4">
    <source>
        <dbReference type="ARBA" id="ARBA00022837"/>
    </source>
</evidence>
<dbReference type="EMBL" id="QPKB01000002">
    <property type="protein sequence ID" value="RWR77038.1"/>
    <property type="molecule type" value="Genomic_DNA"/>
</dbReference>
<proteinExistence type="predicted"/>
<comment type="caution">
    <text evidence="13">The sequence shown here is derived from an EMBL/GenBank/DDBJ whole genome shotgun (WGS) entry which is preliminary data.</text>
</comment>
<evidence type="ECO:0000259" key="11">
    <source>
        <dbReference type="Pfam" id="PF00689"/>
    </source>
</evidence>
<dbReference type="InterPro" id="IPR036412">
    <property type="entry name" value="HAD-like_sf"/>
</dbReference>
<dbReference type="PANTHER" id="PTHR24093:SF434">
    <property type="entry name" value="CALCIUM-TRANSPORTING ATPASE 13, PLASMA MEMBRANE-TYPE-RELATED"/>
    <property type="match status" value="1"/>
</dbReference>
<keyword evidence="3" id="KW-0479">Metal-binding</keyword>
<keyword evidence="4" id="KW-0106">Calcium</keyword>
<dbReference type="InterPro" id="IPR023299">
    <property type="entry name" value="ATPase_P-typ_cyto_dom_N"/>
</dbReference>
<evidence type="ECO:0000256" key="7">
    <source>
        <dbReference type="ARBA" id="ARBA00023136"/>
    </source>
</evidence>
<evidence type="ECO:0000256" key="1">
    <source>
        <dbReference type="ARBA" id="ARBA00004370"/>
    </source>
</evidence>
<feature type="domain" description="P-type ATPase A" evidence="10">
    <location>
        <begin position="155"/>
        <end position="252"/>
    </location>
</feature>
<keyword evidence="6 9" id="KW-1133">Transmembrane helix</keyword>
<evidence type="ECO:0000256" key="9">
    <source>
        <dbReference type="SAM" id="Phobius"/>
    </source>
</evidence>
<feature type="transmembrane region" description="Helical" evidence="9">
    <location>
        <begin position="121"/>
        <end position="137"/>
    </location>
</feature>
<dbReference type="PRINTS" id="PR00119">
    <property type="entry name" value="CATATPASE"/>
</dbReference>
<dbReference type="Gene3D" id="3.40.50.1000">
    <property type="entry name" value="HAD superfamily/HAD-like"/>
    <property type="match status" value="2"/>
</dbReference>
<dbReference type="InterPro" id="IPR023298">
    <property type="entry name" value="ATPase_P-typ_TM_dom_sf"/>
</dbReference>
<gene>
    <name evidence="13" type="ORF">CKAN_00551100</name>
</gene>
<feature type="region of interest" description="Disordered" evidence="8">
    <location>
        <begin position="880"/>
        <end position="913"/>
    </location>
</feature>
<evidence type="ECO:0000313" key="14">
    <source>
        <dbReference type="Proteomes" id="UP000283530"/>
    </source>
</evidence>
<dbReference type="SUPFAM" id="SSF81665">
    <property type="entry name" value="Calcium ATPase, transmembrane domain M"/>
    <property type="match status" value="1"/>
</dbReference>
<dbReference type="InterPro" id="IPR008250">
    <property type="entry name" value="ATPase_P-typ_transduc_dom_A_sf"/>
</dbReference>
<feature type="transmembrane region" description="Helical" evidence="9">
    <location>
        <begin position="279"/>
        <end position="296"/>
    </location>
</feature>
<dbReference type="InterPro" id="IPR004014">
    <property type="entry name" value="ATPase_P-typ_cation-transptr_N"/>
</dbReference>
<dbReference type="Gene3D" id="2.70.150.10">
    <property type="entry name" value="Calcium-transporting ATPase, cytoplasmic transduction domain A"/>
    <property type="match status" value="1"/>
</dbReference>
<dbReference type="GO" id="GO:0000166">
    <property type="term" value="F:nucleotide binding"/>
    <property type="evidence" value="ECO:0007669"/>
    <property type="project" value="InterPro"/>
</dbReference>
<dbReference type="Pfam" id="PF00690">
    <property type="entry name" value="Cation_ATPase_N"/>
    <property type="match status" value="1"/>
</dbReference>
<dbReference type="AlphaFoldDB" id="A0A443NEX1"/>
<dbReference type="Proteomes" id="UP000283530">
    <property type="component" value="Unassembled WGS sequence"/>
</dbReference>
<name>A0A443NEX1_9MAGN</name>
<dbReference type="OrthoDB" id="10317598at2759"/>
<feature type="compositionally biased region" description="Polar residues" evidence="8">
    <location>
        <begin position="897"/>
        <end position="907"/>
    </location>
</feature>
<keyword evidence="5" id="KW-0460">Magnesium</keyword>
<protein>
    <submittedName>
        <fullName evidence="13">Putative calcium-transporting ATPase 13, plasma membrane-type</fullName>
    </submittedName>
</protein>
<reference evidence="13 14" key="1">
    <citation type="journal article" date="2019" name="Nat. Plants">
        <title>Stout camphor tree genome fills gaps in understanding of flowering plant genome evolution.</title>
        <authorList>
            <person name="Chaw S.M."/>
            <person name="Liu Y.C."/>
            <person name="Wu Y.W."/>
            <person name="Wang H.Y."/>
            <person name="Lin C.I."/>
            <person name="Wu C.S."/>
            <person name="Ke H.M."/>
            <person name="Chang L.Y."/>
            <person name="Hsu C.Y."/>
            <person name="Yang H.T."/>
            <person name="Sudianto E."/>
            <person name="Hsu M.H."/>
            <person name="Wu K.P."/>
            <person name="Wang L.N."/>
            <person name="Leebens-Mack J.H."/>
            <person name="Tsai I.J."/>
        </authorList>
    </citation>
    <scope>NUCLEOTIDE SEQUENCE [LARGE SCALE GENOMIC DNA]</scope>
    <source>
        <strain evidence="14">cv. Chaw 1501</strain>
        <tissue evidence="13">Young leaves</tissue>
    </source>
</reference>
<feature type="compositionally biased region" description="Basic and acidic residues" evidence="8">
    <location>
        <begin position="886"/>
        <end position="896"/>
    </location>
</feature>
<evidence type="ECO:0000259" key="12">
    <source>
        <dbReference type="Pfam" id="PF00690"/>
    </source>
</evidence>
<evidence type="ECO:0000256" key="5">
    <source>
        <dbReference type="ARBA" id="ARBA00022842"/>
    </source>
</evidence>
<accession>A0A443NEX1</accession>
<dbReference type="SUPFAM" id="SSF81653">
    <property type="entry name" value="Calcium ATPase, transduction domain A"/>
    <property type="match status" value="1"/>
</dbReference>
<dbReference type="InterPro" id="IPR023214">
    <property type="entry name" value="HAD_sf"/>
</dbReference>
<comment type="subcellular location">
    <subcellularLocation>
        <location evidence="1">Membrane</location>
    </subcellularLocation>
</comment>
<evidence type="ECO:0000256" key="3">
    <source>
        <dbReference type="ARBA" id="ARBA00022723"/>
    </source>
</evidence>
<dbReference type="Pfam" id="PF00689">
    <property type="entry name" value="Cation_ATPase_C"/>
    <property type="match status" value="1"/>
</dbReference>
<evidence type="ECO:0000256" key="2">
    <source>
        <dbReference type="ARBA" id="ARBA00022692"/>
    </source>
</evidence>
<feature type="transmembrane region" description="Helical" evidence="9">
    <location>
        <begin position="92"/>
        <end position="109"/>
    </location>
</feature>
<evidence type="ECO:0000259" key="10">
    <source>
        <dbReference type="Pfam" id="PF00122"/>
    </source>
</evidence>
<organism evidence="13 14">
    <name type="scientific">Cinnamomum micranthum f. kanehirae</name>
    <dbReference type="NCBI Taxonomy" id="337451"/>
    <lineage>
        <taxon>Eukaryota</taxon>
        <taxon>Viridiplantae</taxon>
        <taxon>Streptophyta</taxon>
        <taxon>Embryophyta</taxon>
        <taxon>Tracheophyta</taxon>
        <taxon>Spermatophyta</taxon>
        <taxon>Magnoliopsida</taxon>
        <taxon>Magnoliidae</taxon>
        <taxon>Laurales</taxon>
        <taxon>Lauraceae</taxon>
        <taxon>Cinnamomum</taxon>
    </lineage>
</organism>
<dbReference type="GO" id="GO:0005388">
    <property type="term" value="F:P-type calcium transporter activity"/>
    <property type="evidence" value="ECO:0007669"/>
    <property type="project" value="TreeGrafter"/>
</dbReference>
<evidence type="ECO:0000313" key="13">
    <source>
        <dbReference type="EMBL" id="RWR77038.1"/>
    </source>
</evidence>